<organism evidence="2 3">
    <name type="scientific">Plicaturopsis crispa FD-325 SS-3</name>
    <dbReference type="NCBI Taxonomy" id="944288"/>
    <lineage>
        <taxon>Eukaryota</taxon>
        <taxon>Fungi</taxon>
        <taxon>Dikarya</taxon>
        <taxon>Basidiomycota</taxon>
        <taxon>Agaricomycotina</taxon>
        <taxon>Agaricomycetes</taxon>
        <taxon>Agaricomycetidae</taxon>
        <taxon>Amylocorticiales</taxon>
        <taxon>Amylocorticiaceae</taxon>
        <taxon>Plicatura</taxon>
        <taxon>Plicaturopsis crispa</taxon>
    </lineage>
</organism>
<reference evidence="2 3" key="1">
    <citation type="submission" date="2014-06" db="EMBL/GenBank/DDBJ databases">
        <title>Evolutionary Origins and Diversification of the Mycorrhizal Mutualists.</title>
        <authorList>
            <consortium name="DOE Joint Genome Institute"/>
            <consortium name="Mycorrhizal Genomics Consortium"/>
            <person name="Kohler A."/>
            <person name="Kuo A."/>
            <person name="Nagy L.G."/>
            <person name="Floudas D."/>
            <person name="Copeland A."/>
            <person name="Barry K.W."/>
            <person name="Cichocki N."/>
            <person name="Veneault-Fourrey C."/>
            <person name="LaButti K."/>
            <person name="Lindquist E.A."/>
            <person name="Lipzen A."/>
            <person name="Lundell T."/>
            <person name="Morin E."/>
            <person name="Murat C."/>
            <person name="Riley R."/>
            <person name="Ohm R."/>
            <person name="Sun H."/>
            <person name="Tunlid A."/>
            <person name="Henrissat B."/>
            <person name="Grigoriev I.V."/>
            <person name="Hibbett D.S."/>
            <person name="Martin F."/>
        </authorList>
    </citation>
    <scope>NUCLEOTIDE SEQUENCE [LARGE SCALE GENOMIC DNA]</scope>
    <source>
        <strain evidence="2 3">FD-325 SS-3</strain>
    </source>
</reference>
<feature type="compositionally biased region" description="Polar residues" evidence="1">
    <location>
        <begin position="39"/>
        <end position="75"/>
    </location>
</feature>
<keyword evidence="3" id="KW-1185">Reference proteome</keyword>
<dbReference type="Proteomes" id="UP000053263">
    <property type="component" value="Unassembled WGS sequence"/>
</dbReference>
<protein>
    <submittedName>
        <fullName evidence="2">Uncharacterized protein</fullName>
    </submittedName>
</protein>
<dbReference type="AlphaFoldDB" id="A0A0C9T897"/>
<accession>A0A0C9T897</accession>
<feature type="region of interest" description="Disordered" evidence="1">
    <location>
        <begin position="1"/>
        <end position="105"/>
    </location>
</feature>
<proteinExistence type="predicted"/>
<evidence type="ECO:0000256" key="1">
    <source>
        <dbReference type="SAM" id="MobiDB-lite"/>
    </source>
</evidence>
<gene>
    <name evidence="2" type="ORF">PLICRDRAFT_46315</name>
</gene>
<sequence>MQTHQGSRLNRSGVHSPRPSSRTNRLPQVPSIRVPSMIDSAQENRSSPTITIIQDTLPNARTGSPLSQTSATPTQPLRALSISSREHGLLSPSGVPLEPHFSPTR</sequence>
<evidence type="ECO:0000313" key="3">
    <source>
        <dbReference type="Proteomes" id="UP000053263"/>
    </source>
</evidence>
<dbReference type="EMBL" id="KN832571">
    <property type="protein sequence ID" value="KII84408.1"/>
    <property type="molecule type" value="Genomic_DNA"/>
</dbReference>
<evidence type="ECO:0000313" key="2">
    <source>
        <dbReference type="EMBL" id="KII84408.1"/>
    </source>
</evidence>
<feature type="compositionally biased region" description="Polar residues" evidence="1">
    <location>
        <begin position="1"/>
        <end position="10"/>
    </location>
</feature>
<name>A0A0C9T897_PLICR</name>
<dbReference type="HOGENOM" id="CLU_2237732_0_0_1"/>